<feature type="transmembrane region" description="Helical" evidence="11">
    <location>
        <begin position="35"/>
        <end position="53"/>
    </location>
</feature>
<evidence type="ECO:0000313" key="13">
    <source>
        <dbReference type="EMBL" id="GGO09585.1"/>
    </source>
</evidence>
<dbReference type="Proteomes" id="UP000602381">
    <property type="component" value="Unassembled WGS sequence"/>
</dbReference>
<evidence type="ECO:0000256" key="4">
    <source>
        <dbReference type="ARBA" id="ARBA00022475"/>
    </source>
</evidence>
<dbReference type="Gene3D" id="1.20.120.1780">
    <property type="entry name" value="UbiA prenyltransferase"/>
    <property type="match status" value="1"/>
</dbReference>
<organism evidence="13 14">
    <name type="scientific">Iodidimonas muriae</name>
    <dbReference type="NCBI Taxonomy" id="261467"/>
    <lineage>
        <taxon>Bacteria</taxon>
        <taxon>Pseudomonadati</taxon>
        <taxon>Pseudomonadota</taxon>
        <taxon>Alphaproteobacteria</taxon>
        <taxon>Iodidimonadales</taxon>
        <taxon>Iodidimonadaceae</taxon>
        <taxon>Iodidimonas</taxon>
    </lineage>
</organism>
<dbReference type="Pfam" id="PF01040">
    <property type="entry name" value="UbiA"/>
    <property type="match status" value="1"/>
</dbReference>
<keyword evidence="6 11" id="KW-0808">Transferase</keyword>
<dbReference type="PANTHER" id="PTHR11048">
    <property type="entry name" value="PRENYLTRANSFERASES"/>
    <property type="match status" value="1"/>
</dbReference>
<dbReference type="InterPro" id="IPR006370">
    <property type="entry name" value="HB_polyprenyltransferase-like"/>
</dbReference>
<dbReference type="RefSeq" id="WP_188873606.1">
    <property type="nucleotide sequence ID" value="NZ_BMOV01000003.1"/>
</dbReference>
<dbReference type="CDD" id="cd13959">
    <property type="entry name" value="PT_UbiA_COQ2"/>
    <property type="match status" value="1"/>
</dbReference>
<evidence type="ECO:0000256" key="3">
    <source>
        <dbReference type="ARBA" id="ARBA00005985"/>
    </source>
</evidence>
<name>A0ABQ2LBX7_9PROT</name>
<dbReference type="EC" id="2.5.1.39" evidence="11 12"/>
<dbReference type="InterPro" id="IPR030470">
    <property type="entry name" value="UbiA_prenylTrfase_CS"/>
</dbReference>
<comment type="caution">
    <text evidence="11">Lacks conserved residue(s) required for the propagation of feature annotation.</text>
</comment>
<dbReference type="PROSITE" id="PS00943">
    <property type="entry name" value="UBIA"/>
    <property type="match status" value="1"/>
</dbReference>
<feature type="transmembrane region" description="Helical" evidence="11">
    <location>
        <begin position="59"/>
        <end position="84"/>
    </location>
</feature>
<dbReference type="InterPro" id="IPR039653">
    <property type="entry name" value="Prenyltransferase"/>
</dbReference>
<dbReference type="Gene3D" id="1.10.357.140">
    <property type="entry name" value="UbiA prenyltransferase"/>
    <property type="match status" value="1"/>
</dbReference>
<keyword evidence="8 11" id="KW-0812">Transmembrane</keyword>
<evidence type="ECO:0000256" key="8">
    <source>
        <dbReference type="ARBA" id="ARBA00022692"/>
    </source>
</evidence>
<keyword evidence="9 11" id="KW-1133">Transmembrane helix</keyword>
<keyword evidence="11" id="KW-0460">Magnesium</keyword>
<comment type="pathway">
    <text evidence="11">Cofactor biosynthesis; ubiquinone biosynthesis.</text>
</comment>
<keyword evidence="7 11" id="KW-0831">Ubiquinone biosynthesis</keyword>
<keyword evidence="5 11" id="KW-0997">Cell inner membrane</keyword>
<evidence type="ECO:0000256" key="11">
    <source>
        <dbReference type="HAMAP-Rule" id="MF_01635"/>
    </source>
</evidence>
<dbReference type="HAMAP" id="MF_01635">
    <property type="entry name" value="UbiA"/>
    <property type="match status" value="1"/>
</dbReference>
<evidence type="ECO:0000256" key="5">
    <source>
        <dbReference type="ARBA" id="ARBA00022519"/>
    </source>
</evidence>
<gene>
    <name evidence="11 13" type="primary">ubiA</name>
    <name evidence="13" type="ORF">GCM10007972_11210</name>
</gene>
<comment type="function">
    <text evidence="11">Catalyzes the prenylation of para-hydroxybenzoate (PHB) with an all-trans polyprenyl group. Mediates the second step in the final reaction sequence of ubiquinone-8 (UQ-8) biosynthesis, which is the condensation of the polyisoprenoid side chain with PHB, generating the first membrane-bound Q intermediate 3-octaprenyl-4-hydroxybenzoate.</text>
</comment>
<evidence type="ECO:0000256" key="9">
    <source>
        <dbReference type="ARBA" id="ARBA00022989"/>
    </source>
</evidence>
<keyword evidence="10 11" id="KW-0472">Membrane</keyword>
<evidence type="ECO:0000256" key="2">
    <source>
        <dbReference type="ARBA" id="ARBA00004141"/>
    </source>
</evidence>
<dbReference type="EMBL" id="BMOV01000003">
    <property type="protein sequence ID" value="GGO09585.1"/>
    <property type="molecule type" value="Genomic_DNA"/>
</dbReference>
<keyword evidence="14" id="KW-1185">Reference proteome</keyword>
<evidence type="ECO:0000256" key="10">
    <source>
        <dbReference type="ARBA" id="ARBA00023136"/>
    </source>
</evidence>
<reference evidence="14" key="1">
    <citation type="journal article" date="2019" name="Int. J. Syst. Evol. Microbiol.">
        <title>The Global Catalogue of Microorganisms (GCM) 10K type strain sequencing project: providing services to taxonomists for standard genome sequencing and annotation.</title>
        <authorList>
            <consortium name="The Broad Institute Genomics Platform"/>
            <consortium name="The Broad Institute Genome Sequencing Center for Infectious Disease"/>
            <person name="Wu L."/>
            <person name="Ma J."/>
        </authorList>
    </citation>
    <scope>NUCLEOTIDE SEQUENCE [LARGE SCALE GENOMIC DNA]</scope>
    <source>
        <strain evidence="14">JCM 17843</strain>
    </source>
</reference>
<evidence type="ECO:0000256" key="7">
    <source>
        <dbReference type="ARBA" id="ARBA00022688"/>
    </source>
</evidence>
<protein>
    <recommendedName>
        <fullName evidence="11 12">4-hydroxybenzoate octaprenyltransferase</fullName>
        <ecNumber evidence="11 12">2.5.1.39</ecNumber>
    </recommendedName>
    <alternativeName>
        <fullName evidence="11">4-HB polyprenyltransferase</fullName>
    </alternativeName>
</protein>
<comment type="catalytic activity">
    <reaction evidence="11">
        <text>all-trans-octaprenyl diphosphate + 4-hydroxybenzoate = 4-hydroxy-3-(all-trans-octaprenyl)benzoate + diphosphate</text>
        <dbReference type="Rhea" id="RHEA:27782"/>
        <dbReference type="ChEBI" id="CHEBI:1617"/>
        <dbReference type="ChEBI" id="CHEBI:17879"/>
        <dbReference type="ChEBI" id="CHEBI:33019"/>
        <dbReference type="ChEBI" id="CHEBI:57711"/>
        <dbReference type="EC" id="2.5.1.39"/>
    </reaction>
</comment>
<comment type="subcellular location">
    <subcellularLocation>
        <location evidence="11">Cell inner membrane</location>
        <topology evidence="11">Multi-pass membrane protein</topology>
    </subcellularLocation>
    <subcellularLocation>
        <location evidence="2">Membrane</location>
        <topology evidence="2">Multi-pass membrane protein</topology>
    </subcellularLocation>
</comment>
<accession>A0ABQ2LBX7</accession>
<dbReference type="InterPro" id="IPR000537">
    <property type="entry name" value="UbiA_prenyltransferase"/>
</dbReference>
<evidence type="ECO:0000256" key="1">
    <source>
        <dbReference type="ARBA" id="ARBA00001946"/>
    </source>
</evidence>
<comment type="cofactor">
    <cofactor evidence="1 11">
        <name>Mg(2+)</name>
        <dbReference type="ChEBI" id="CHEBI:18420"/>
    </cofactor>
</comment>
<sequence>MIDTIKTPDSVVGWVGRIPRPVRPYLRLMRADRPAGFWLLMWPAWWSTAFALPPNAPDFWLFCALFFIGSIVMRGAGCTWNDIVDRKLDKAVARTALRPIPAGEVTVQKAILFAIVLSLSGFAVLVQLNSFAILLGVLSLIPVTIYPFAKRITNWPQAVLGLTFNWGALMGWAAAFGTLGPVPLLLYAGCLFWTLGYDTIYAHQDKADDAIVGVKSTALKLGDQSARWIAGFYLVFLIATGFAGSLAGFGWGWWPGLVALAGHLGWQVIRLDIDDPQRCLSLFRANSWVGWIVFLSAIAGKLTAS</sequence>
<evidence type="ECO:0000256" key="6">
    <source>
        <dbReference type="ARBA" id="ARBA00022679"/>
    </source>
</evidence>
<comment type="caution">
    <text evidence="13">The sequence shown here is derived from an EMBL/GenBank/DDBJ whole genome shotgun (WGS) entry which is preliminary data.</text>
</comment>
<comment type="similarity">
    <text evidence="3 11">Belongs to the UbiA prenyltransferase family.</text>
</comment>
<feature type="transmembrane region" description="Helical" evidence="11">
    <location>
        <begin position="225"/>
        <end position="247"/>
    </location>
</feature>
<dbReference type="InterPro" id="IPR044878">
    <property type="entry name" value="UbiA_sf"/>
</dbReference>
<keyword evidence="4 11" id="KW-1003">Cell membrane</keyword>
<dbReference type="NCBIfam" id="TIGR01474">
    <property type="entry name" value="ubiA_proteo"/>
    <property type="match status" value="1"/>
</dbReference>
<evidence type="ECO:0000313" key="14">
    <source>
        <dbReference type="Proteomes" id="UP000602381"/>
    </source>
</evidence>
<proteinExistence type="inferred from homology"/>
<feature type="transmembrane region" description="Helical" evidence="11">
    <location>
        <begin position="184"/>
        <end position="204"/>
    </location>
</feature>
<evidence type="ECO:0000256" key="12">
    <source>
        <dbReference type="NCBIfam" id="TIGR01474"/>
    </source>
</evidence>
<dbReference type="PANTHER" id="PTHR11048:SF28">
    <property type="entry name" value="4-HYDROXYBENZOATE POLYPRENYLTRANSFERASE, MITOCHONDRIAL"/>
    <property type="match status" value="1"/>
</dbReference>